<accession>A0ABN1IY93</accession>
<sequence>MELVFKLSSFIMAIILTMTLSACSKTQENSPEKNIHLSNLEFNDVMILENKDIKTNIFKLNNNSIKKIDNLEYVSEIVYKKEVSIYSLLVHDANEIKRNSINILKDDKVSDVKGFYYAKDLRLSPKGSLLSYRSYSTQSLDSAEGLSLYNVNKSEKIQLNSKVLVSGNLYQWINEEEILYYGAHEEDKTAGIFKYNVKNSEEELYVNSIKGYYTYFLPCGDNLIILSRDENNNMLYFYDKENDKSIEISDAIEEIYDGSYDSLNNIMYFIGLGKNNEVPELYSLDIGKNKLERITFDFPLEVDPYGGLKIDNEGAVYYCGYTEIQGVNNDVFKYVPKENSNTLISINSSKYKIIGTN</sequence>
<dbReference type="Proteomes" id="UP001500339">
    <property type="component" value="Unassembled WGS sequence"/>
</dbReference>
<comment type="caution">
    <text evidence="2">The sequence shown here is derived from an EMBL/GenBank/DDBJ whole genome shotgun (WGS) entry which is preliminary data.</text>
</comment>
<dbReference type="RefSeq" id="WP_343768789.1">
    <property type="nucleotide sequence ID" value="NZ_BAAACF010000001.1"/>
</dbReference>
<dbReference type="SUPFAM" id="SSF69304">
    <property type="entry name" value="Tricorn protease N-terminal domain"/>
    <property type="match status" value="1"/>
</dbReference>
<dbReference type="PROSITE" id="PS51257">
    <property type="entry name" value="PROKAR_LIPOPROTEIN"/>
    <property type="match status" value="1"/>
</dbReference>
<reference evidence="2 3" key="1">
    <citation type="journal article" date="2019" name="Int. J. Syst. Evol. Microbiol.">
        <title>The Global Catalogue of Microorganisms (GCM) 10K type strain sequencing project: providing services to taxonomists for standard genome sequencing and annotation.</title>
        <authorList>
            <consortium name="The Broad Institute Genomics Platform"/>
            <consortium name="The Broad Institute Genome Sequencing Center for Infectious Disease"/>
            <person name="Wu L."/>
            <person name="Ma J."/>
        </authorList>
    </citation>
    <scope>NUCLEOTIDE SEQUENCE [LARGE SCALE GENOMIC DNA]</scope>
    <source>
        <strain evidence="2 3">JCM 1405</strain>
    </source>
</reference>
<evidence type="ECO:0000313" key="2">
    <source>
        <dbReference type="EMBL" id="GAA0723859.1"/>
    </source>
</evidence>
<protein>
    <submittedName>
        <fullName evidence="2">Lipoprotein</fullName>
    </submittedName>
</protein>
<proteinExistence type="predicted"/>
<dbReference type="EMBL" id="BAAACF010000001">
    <property type="protein sequence ID" value="GAA0723859.1"/>
    <property type="molecule type" value="Genomic_DNA"/>
</dbReference>
<keyword evidence="2" id="KW-0449">Lipoprotein</keyword>
<keyword evidence="1" id="KW-0732">Signal</keyword>
<evidence type="ECO:0000313" key="3">
    <source>
        <dbReference type="Proteomes" id="UP001500339"/>
    </source>
</evidence>
<evidence type="ECO:0000256" key="1">
    <source>
        <dbReference type="SAM" id="SignalP"/>
    </source>
</evidence>
<feature type="chain" id="PRO_5046024871" evidence="1">
    <location>
        <begin position="23"/>
        <end position="357"/>
    </location>
</feature>
<gene>
    <name evidence="2" type="ORF">GCM10008905_16990</name>
</gene>
<keyword evidence="3" id="KW-1185">Reference proteome</keyword>
<organism evidence="2 3">
    <name type="scientific">Clostridium malenominatum</name>
    <dbReference type="NCBI Taxonomy" id="1539"/>
    <lineage>
        <taxon>Bacteria</taxon>
        <taxon>Bacillati</taxon>
        <taxon>Bacillota</taxon>
        <taxon>Clostridia</taxon>
        <taxon>Eubacteriales</taxon>
        <taxon>Clostridiaceae</taxon>
        <taxon>Clostridium</taxon>
    </lineage>
</organism>
<name>A0ABN1IY93_9CLOT</name>
<feature type="signal peptide" evidence="1">
    <location>
        <begin position="1"/>
        <end position="22"/>
    </location>
</feature>